<evidence type="ECO:0000313" key="1">
    <source>
        <dbReference type="EMBL" id="TFK31907.1"/>
    </source>
</evidence>
<keyword evidence="2" id="KW-1185">Reference proteome</keyword>
<reference evidence="1 2" key="1">
    <citation type="journal article" date="2019" name="Nat. Ecol. Evol.">
        <title>Megaphylogeny resolves global patterns of mushroom evolution.</title>
        <authorList>
            <person name="Varga T."/>
            <person name="Krizsan K."/>
            <person name="Foldi C."/>
            <person name="Dima B."/>
            <person name="Sanchez-Garcia M."/>
            <person name="Sanchez-Ramirez S."/>
            <person name="Szollosi G.J."/>
            <person name="Szarkandi J.G."/>
            <person name="Papp V."/>
            <person name="Albert L."/>
            <person name="Andreopoulos W."/>
            <person name="Angelini C."/>
            <person name="Antonin V."/>
            <person name="Barry K.W."/>
            <person name="Bougher N.L."/>
            <person name="Buchanan P."/>
            <person name="Buyck B."/>
            <person name="Bense V."/>
            <person name="Catcheside P."/>
            <person name="Chovatia M."/>
            <person name="Cooper J."/>
            <person name="Damon W."/>
            <person name="Desjardin D."/>
            <person name="Finy P."/>
            <person name="Geml J."/>
            <person name="Haridas S."/>
            <person name="Hughes K."/>
            <person name="Justo A."/>
            <person name="Karasinski D."/>
            <person name="Kautmanova I."/>
            <person name="Kiss B."/>
            <person name="Kocsube S."/>
            <person name="Kotiranta H."/>
            <person name="LaButti K.M."/>
            <person name="Lechner B.E."/>
            <person name="Liimatainen K."/>
            <person name="Lipzen A."/>
            <person name="Lukacs Z."/>
            <person name="Mihaltcheva S."/>
            <person name="Morgado L.N."/>
            <person name="Niskanen T."/>
            <person name="Noordeloos M.E."/>
            <person name="Ohm R.A."/>
            <person name="Ortiz-Santana B."/>
            <person name="Ovrebo C."/>
            <person name="Racz N."/>
            <person name="Riley R."/>
            <person name="Savchenko A."/>
            <person name="Shiryaev A."/>
            <person name="Soop K."/>
            <person name="Spirin V."/>
            <person name="Szebenyi C."/>
            <person name="Tomsovsky M."/>
            <person name="Tulloss R.E."/>
            <person name="Uehling J."/>
            <person name="Grigoriev I.V."/>
            <person name="Vagvolgyi C."/>
            <person name="Papp T."/>
            <person name="Martin F.M."/>
            <person name="Miettinen O."/>
            <person name="Hibbett D.S."/>
            <person name="Nagy L.G."/>
        </authorList>
    </citation>
    <scope>NUCLEOTIDE SEQUENCE [LARGE SCALE GENOMIC DNA]</scope>
    <source>
        <strain evidence="1 2">CBS 166.37</strain>
    </source>
</reference>
<gene>
    <name evidence="1" type="ORF">BDQ12DRAFT_566085</name>
</gene>
<sequence length="105" mass="11512">AGAWEALFVYDSIIFGLTIFKTWQTRREHTVTGINIPLASLILRDGKYLFSAKHVMALANLANILTFYLCGPFLRGGLSTFASSISVTMMSRLMLNLHEGAASGI</sequence>
<feature type="non-terminal residue" evidence="1">
    <location>
        <position position="105"/>
    </location>
</feature>
<organism evidence="1 2">
    <name type="scientific">Crucibulum laeve</name>
    <dbReference type="NCBI Taxonomy" id="68775"/>
    <lineage>
        <taxon>Eukaryota</taxon>
        <taxon>Fungi</taxon>
        <taxon>Dikarya</taxon>
        <taxon>Basidiomycota</taxon>
        <taxon>Agaricomycotina</taxon>
        <taxon>Agaricomycetes</taxon>
        <taxon>Agaricomycetidae</taxon>
        <taxon>Agaricales</taxon>
        <taxon>Agaricineae</taxon>
        <taxon>Nidulariaceae</taxon>
        <taxon>Crucibulum</taxon>
    </lineage>
</organism>
<evidence type="ECO:0000313" key="2">
    <source>
        <dbReference type="Proteomes" id="UP000308652"/>
    </source>
</evidence>
<protein>
    <submittedName>
        <fullName evidence="1">Uncharacterized protein</fullName>
    </submittedName>
</protein>
<dbReference type="EMBL" id="ML213697">
    <property type="protein sequence ID" value="TFK31907.1"/>
    <property type="molecule type" value="Genomic_DNA"/>
</dbReference>
<dbReference type="Proteomes" id="UP000308652">
    <property type="component" value="Unassembled WGS sequence"/>
</dbReference>
<proteinExistence type="predicted"/>
<dbReference type="AlphaFoldDB" id="A0A5C3LGA9"/>
<feature type="non-terminal residue" evidence="1">
    <location>
        <position position="1"/>
    </location>
</feature>
<accession>A0A5C3LGA9</accession>
<dbReference type="OrthoDB" id="2686513at2759"/>
<name>A0A5C3LGA9_9AGAR</name>